<dbReference type="GO" id="GO:0031519">
    <property type="term" value="C:PcG protein complex"/>
    <property type="evidence" value="ECO:0007669"/>
    <property type="project" value="TreeGrafter"/>
</dbReference>
<dbReference type="InterPro" id="IPR013083">
    <property type="entry name" value="Znf_RING/FYVE/PHD"/>
</dbReference>
<organism evidence="10 11">
    <name type="scientific">Babesia duncani</name>
    <dbReference type="NCBI Taxonomy" id="323732"/>
    <lineage>
        <taxon>Eukaryota</taxon>
        <taxon>Sar</taxon>
        <taxon>Alveolata</taxon>
        <taxon>Apicomplexa</taxon>
        <taxon>Aconoidasida</taxon>
        <taxon>Piroplasmida</taxon>
        <taxon>Babesiidae</taxon>
        <taxon>Babesia</taxon>
    </lineage>
</organism>
<dbReference type="EC" id="2.3.2.27" evidence="3"/>
<dbReference type="EMBL" id="JALLKP010000002">
    <property type="protein sequence ID" value="KAK2196339.1"/>
    <property type="molecule type" value="Genomic_DNA"/>
</dbReference>
<evidence type="ECO:0000313" key="10">
    <source>
        <dbReference type="EMBL" id="KAK2196339.1"/>
    </source>
</evidence>
<proteinExistence type="predicted"/>
<reference evidence="10" key="1">
    <citation type="journal article" date="2023" name="Nat. Microbiol.">
        <title>Babesia duncani multi-omics identifies virulence factors and drug targets.</title>
        <authorList>
            <person name="Singh P."/>
            <person name="Lonardi S."/>
            <person name="Liang Q."/>
            <person name="Vydyam P."/>
            <person name="Khabirova E."/>
            <person name="Fang T."/>
            <person name="Gihaz S."/>
            <person name="Thekkiniath J."/>
            <person name="Munshi M."/>
            <person name="Abel S."/>
            <person name="Ciampossin L."/>
            <person name="Batugedara G."/>
            <person name="Gupta M."/>
            <person name="Lu X.M."/>
            <person name="Lenz T."/>
            <person name="Chakravarty S."/>
            <person name="Cornillot E."/>
            <person name="Hu Y."/>
            <person name="Ma W."/>
            <person name="Gonzalez L.M."/>
            <person name="Sanchez S."/>
            <person name="Estrada K."/>
            <person name="Sanchez-Flores A."/>
            <person name="Montero E."/>
            <person name="Harb O.S."/>
            <person name="Le Roch K.G."/>
            <person name="Mamoun C.B."/>
        </authorList>
    </citation>
    <scope>NUCLEOTIDE SEQUENCE</scope>
    <source>
        <strain evidence="10">WA1</strain>
    </source>
</reference>
<dbReference type="GO" id="GO:0003682">
    <property type="term" value="F:chromatin binding"/>
    <property type="evidence" value="ECO:0007669"/>
    <property type="project" value="TreeGrafter"/>
</dbReference>
<dbReference type="InterPro" id="IPR017907">
    <property type="entry name" value="Znf_RING_CS"/>
</dbReference>
<evidence type="ECO:0000259" key="9">
    <source>
        <dbReference type="PROSITE" id="PS50089"/>
    </source>
</evidence>
<evidence type="ECO:0000256" key="5">
    <source>
        <dbReference type="ARBA" id="ARBA00022723"/>
    </source>
</evidence>
<keyword evidence="5" id="KW-0479">Metal-binding</keyword>
<feature type="domain" description="RING-type" evidence="9">
    <location>
        <begin position="58"/>
        <end position="98"/>
    </location>
</feature>
<accession>A0AAD9PKC7</accession>
<dbReference type="GO" id="GO:0008270">
    <property type="term" value="F:zinc ion binding"/>
    <property type="evidence" value="ECO:0007669"/>
    <property type="project" value="UniProtKB-KW"/>
</dbReference>
<keyword evidence="4" id="KW-0808">Transferase</keyword>
<dbReference type="SUPFAM" id="SSF57850">
    <property type="entry name" value="RING/U-box"/>
    <property type="match status" value="1"/>
</dbReference>
<comment type="pathway">
    <text evidence="2">Protein modification; protein ubiquitination.</text>
</comment>
<dbReference type="GeneID" id="94335880"/>
<dbReference type="InterPro" id="IPR018957">
    <property type="entry name" value="Znf_C3HC4_RING-type"/>
</dbReference>
<dbReference type="Pfam" id="PF00097">
    <property type="entry name" value="zf-C3HC4"/>
    <property type="match status" value="1"/>
</dbReference>
<dbReference type="GO" id="GO:0061630">
    <property type="term" value="F:ubiquitin protein ligase activity"/>
    <property type="evidence" value="ECO:0007669"/>
    <property type="project" value="UniProtKB-EC"/>
</dbReference>
<dbReference type="PROSITE" id="PS50089">
    <property type="entry name" value="ZF_RING_2"/>
    <property type="match status" value="1"/>
</dbReference>
<protein>
    <recommendedName>
        <fullName evidence="3">RING-type E3 ubiquitin transferase</fullName>
        <ecNumber evidence="3">2.3.2.27</ecNumber>
    </recommendedName>
</protein>
<keyword evidence="6 8" id="KW-0863">Zinc-finger</keyword>
<keyword evidence="7" id="KW-0862">Zinc</keyword>
<comment type="catalytic activity">
    <reaction evidence="1">
        <text>S-ubiquitinyl-[E2 ubiquitin-conjugating enzyme]-L-cysteine + [acceptor protein]-L-lysine = [E2 ubiquitin-conjugating enzyme]-L-cysteine + N(6)-ubiquitinyl-[acceptor protein]-L-lysine.</text>
        <dbReference type="EC" id="2.3.2.27"/>
    </reaction>
</comment>
<dbReference type="PANTHER" id="PTHR46076:SF3">
    <property type="entry name" value="E3 UBIQUITIN-PROTEIN LIGASE RING1"/>
    <property type="match status" value="1"/>
</dbReference>
<dbReference type="RefSeq" id="XP_067803181.1">
    <property type="nucleotide sequence ID" value="XM_067946617.1"/>
</dbReference>
<evidence type="ECO:0000256" key="2">
    <source>
        <dbReference type="ARBA" id="ARBA00004906"/>
    </source>
</evidence>
<evidence type="ECO:0000256" key="3">
    <source>
        <dbReference type="ARBA" id="ARBA00012483"/>
    </source>
</evidence>
<dbReference type="PANTHER" id="PTHR46076">
    <property type="entry name" value="E3 UBIQUITIN-PROTEIN LIGASE RING1 / RING 2 FAMILY MEMBER"/>
    <property type="match status" value="1"/>
</dbReference>
<evidence type="ECO:0000256" key="7">
    <source>
        <dbReference type="ARBA" id="ARBA00022833"/>
    </source>
</evidence>
<dbReference type="Proteomes" id="UP001214638">
    <property type="component" value="Unassembled WGS sequence"/>
</dbReference>
<dbReference type="AlphaFoldDB" id="A0AAD9PKC7"/>
<dbReference type="KEGG" id="bdw:94335880"/>
<dbReference type="PROSITE" id="PS00518">
    <property type="entry name" value="ZF_RING_1"/>
    <property type="match status" value="1"/>
</dbReference>
<name>A0AAD9PKC7_9APIC</name>
<gene>
    <name evidence="10" type="ORF">BdWA1_001582</name>
</gene>
<dbReference type="InterPro" id="IPR043540">
    <property type="entry name" value="RING1/RING2"/>
</dbReference>
<evidence type="ECO:0000256" key="6">
    <source>
        <dbReference type="ARBA" id="ARBA00022771"/>
    </source>
</evidence>
<sequence>MGLAEDLTFNELHELAGSLTCGLEIYEVLRDPRLVDQTDYATKETTLNESGLREEISCPICTGIIDKCVVIKTCLHRFCSSCIEKCFRVGVRECPKCRRKVPSRRFLRPDPIYDSIISRVVPNVKVFEELCDMFTMAINKGMKDNKSLEMIRGKFLNENPQVDISSLGSIENGINLGEFSVTSIFDDRVYIKEIRAKRKLIWDSMPKLDPDNKLWYSLHAENCQQIVPNMLHDFGMVTIHHLGMYIKTNANIPLNEHIYLYTKEPKHVATPCSTLASLRNISMALPHECVNVYYSTRRPCF</sequence>
<evidence type="ECO:0000313" key="11">
    <source>
        <dbReference type="Proteomes" id="UP001214638"/>
    </source>
</evidence>
<dbReference type="SMART" id="SM00184">
    <property type="entry name" value="RING"/>
    <property type="match status" value="1"/>
</dbReference>
<dbReference type="InterPro" id="IPR001841">
    <property type="entry name" value="Znf_RING"/>
</dbReference>
<evidence type="ECO:0000256" key="4">
    <source>
        <dbReference type="ARBA" id="ARBA00022679"/>
    </source>
</evidence>
<dbReference type="Gene3D" id="3.30.40.10">
    <property type="entry name" value="Zinc/RING finger domain, C3HC4 (zinc finger)"/>
    <property type="match status" value="1"/>
</dbReference>
<comment type="caution">
    <text evidence="10">The sequence shown here is derived from an EMBL/GenBank/DDBJ whole genome shotgun (WGS) entry which is preliminary data.</text>
</comment>
<evidence type="ECO:0000256" key="8">
    <source>
        <dbReference type="PROSITE-ProRule" id="PRU00175"/>
    </source>
</evidence>
<evidence type="ECO:0000256" key="1">
    <source>
        <dbReference type="ARBA" id="ARBA00000900"/>
    </source>
</evidence>
<keyword evidence="11" id="KW-1185">Reference proteome</keyword>
<dbReference type="CDD" id="cd16531">
    <property type="entry name" value="RING-HC_RING1-like"/>
    <property type="match status" value="1"/>
</dbReference>
<dbReference type="GO" id="GO:0000151">
    <property type="term" value="C:ubiquitin ligase complex"/>
    <property type="evidence" value="ECO:0007669"/>
    <property type="project" value="InterPro"/>
</dbReference>